<name>A0A803Q7L8_CANSA</name>
<protein>
    <submittedName>
        <fullName evidence="2">Uncharacterized protein</fullName>
    </submittedName>
</protein>
<dbReference type="Proteomes" id="UP000596661">
    <property type="component" value="Chromosome 8"/>
</dbReference>
<keyword evidence="3" id="KW-1185">Reference proteome</keyword>
<evidence type="ECO:0000256" key="1">
    <source>
        <dbReference type="SAM" id="MobiDB-lite"/>
    </source>
</evidence>
<reference evidence="2" key="1">
    <citation type="submission" date="2018-11" db="EMBL/GenBank/DDBJ databases">
        <authorList>
            <person name="Grassa J C."/>
        </authorList>
    </citation>
    <scope>NUCLEOTIDE SEQUENCE [LARGE SCALE GENOMIC DNA]</scope>
</reference>
<reference evidence="2" key="2">
    <citation type="submission" date="2021-03" db="UniProtKB">
        <authorList>
            <consortium name="EnsemblPlants"/>
        </authorList>
    </citation>
    <scope>IDENTIFICATION</scope>
</reference>
<accession>A0A803Q7L8</accession>
<feature type="region of interest" description="Disordered" evidence="1">
    <location>
        <begin position="49"/>
        <end position="69"/>
    </location>
</feature>
<dbReference type="EnsemblPlants" id="evm.model.08.1100">
    <property type="protein sequence ID" value="cds.evm.model.08.1100"/>
    <property type="gene ID" value="evm.TU.08.1100"/>
</dbReference>
<organism evidence="2 3">
    <name type="scientific">Cannabis sativa</name>
    <name type="common">Hemp</name>
    <name type="synonym">Marijuana</name>
    <dbReference type="NCBI Taxonomy" id="3483"/>
    <lineage>
        <taxon>Eukaryota</taxon>
        <taxon>Viridiplantae</taxon>
        <taxon>Streptophyta</taxon>
        <taxon>Embryophyta</taxon>
        <taxon>Tracheophyta</taxon>
        <taxon>Spermatophyta</taxon>
        <taxon>Magnoliopsida</taxon>
        <taxon>eudicotyledons</taxon>
        <taxon>Gunneridae</taxon>
        <taxon>Pentapetalae</taxon>
        <taxon>rosids</taxon>
        <taxon>fabids</taxon>
        <taxon>Rosales</taxon>
        <taxon>Cannabaceae</taxon>
        <taxon>Cannabis</taxon>
    </lineage>
</organism>
<evidence type="ECO:0000313" key="2">
    <source>
        <dbReference type="EnsemblPlants" id="cds.evm.model.08.1100"/>
    </source>
</evidence>
<sequence length="144" mass="16633">MMAPNQADFQKPLSTTLISLAPELRRRRLLEMLKSRRWRTRARFIPQTFPRSKVMRQRGSKGSSMDFSTIPLDHEEIDRSFQRWSPGKVNASFLSQITRYQPREGYCAWLGPYAKQGNDAFTSAFQGDGQLLPHRPDPIHTQGP</sequence>
<dbReference type="EMBL" id="UZAU01000700">
    <property type="status" value="NOT_ANNOTATED_CDS"/>
    <property type="molecule type" value="Genomic_DNA"/>
</dbReference>
<dbReference type="Gramene" id="evm.model.08.1100">
    <property type="protein sequence ID" value="cds.evm.model.08.1100"/>
    <property type="gene ID" value="evm.TU.08.1100"/>
</dbReference>
<proteinExistence type="predicted"/>
<dbReference type="AlphaFoldDB" id="A0A803Q7L8"/>
<evidence type="ECO:0000313" key="3">
    <source>
        <dbReference type="Proteomes" id="UP000596661"/>
    </source>
</evidence>